<dbReference type="EMBL" id="KN837147">
    <property type="protein sequence ID" value="KIJ40006.1"/>
    <property type="molecule type" value="Genomic_DNA"/>
</dbReference>
<proteinExistence type="predicted"/>
<gene>
    <name evidence="1" type="ORF">M422DRAFT_49344</name>
</gene>
<protein>
    <submittedName>
        <fullName evidence="1">Uncharacterized protein</fullName>
    </submittedName>
</protein>
<dbReference type="HOGENOM" id="CLU_2185641_0_0_1"/>
<name>A0A0C9VQ66_SPHS4</name>
<evidence type="ECO:0000313" key="2">
    <source>
        <dbReference type="Proteomes" id="UP000054279"/>
    </source>
</evidence>
<evidence type="ECO:0000313" key="1">
    <source>
        <dbReference type="EMBL" id="KIJ40006.1"/>
    </source>
</evidence>
<accession>A0A0C9VQ66</accession>
<dbReference type="Proteomes" id="UP000054279">
    <property type="component" value="Unassembled WGS sequence"/>
</dbReference>
<sequence length="109" mass="12441">MIMDSTLTPHLESENLFEIKSSATSETQSVQMQFDSEEYSKDTNAAKKELIFVLASPNGLVNRRAVIAFPKTYEEALDKAIQTSKHINPRIRSIILNYAVKPRRLRARM</sequence>
<keyword evidence="2" id="KW-1185">Reference proteome</keyword>
<reference evidence="1 2" key="1">
    <citation type="submission" date="2014-06" db="EMBL/GenBank/DDBJ databases">
        <title>Evolutionary Origins and Diversification of the Mycorrhizal Mutualists.</title>
        <authorList>
            <consortium name="DOE Joint Genome Institute"/>
            <consortium name="Mycorrhizal Genomics Consortium"/>
            <person name="Kohler A."/>
            <person name="Kuo A."/>
            <person name="Nagy L.G."/>
            <person name="Floudas D."/>
            <person name="Copeland A."/>
            <person name="Barry K.W."/>
            <person name="Cichocki N."/>
            <person name="Veneault-Fourrey C."/>
            <person name="LaButti K."/>
            <person name="Lindquist E.A."/>
            <person name="Lipzen A."/>
            <person name="Lundell T."/>
            <person name="Morin E."/>
            <person name="Murat C."/>
            <person name="Riley R."/>
            <person name="Ohm R."/>
            <person name="Sun H."/>
            <person name="Tunlid A."/>
            <person name="Henrissat B."/>
            <person name="Grigoriev I.V."/>
            <person name="Hibbett D.S."/>
            <person name="Martin F."/>
        </authorList>
    </citation>
    <scope>NUCLEOTIDE SEQUENCE [LARGE SCALE GENOMIC DNA]</scope>
    <source>
        <strain evidence="1 2">SS14</strain>
    </source>
</reference>
<dbReference type="AlphaFoldDB" id="A0A0C9VQ66"/>
<organism evidence="1 2">
    <name type="scientific">Sphaerobolus stellatus (strain SS14)</name>
    <dbReference type="NCBI Taxonomy" id="990650"/>
    <lineage>
        <taxon>Eukaryota</taxon>
        <taxon>Fungi</taxon>
        <taxon>Dikarya</taxon>
        <taxon>Basidiomycota</taxon>
        <taxon>Agaricomycotina</taxon>
        <taxon>Agaricomycetes</taxon>
        <taxon>Phallomycetidae</taxon>
        <taxon>Geastrales</taxon>
        <taxon>Sphaerobolaceae</taxon>
        <taxon>Sphaerobolus</taxon>
    </lineage>
</organism>